<dbReference type="GeneID" id="116946901"/>
<dbReference type="Proteomes" id="UP001318040">
    <property type="component" value="Chromosome 28"/>
</dbReference>
<feature type="compositionally biased region" description="Basic and acidic residues" evidence="4">
    <location>
        <begin position="331"/>
        <end position="361"/>
    </location>
</feature>
<dbReference type="GO" id="GO:0003676">
    <property type="term" value="F:nucleic acid binding"/>
    <property type="evidence" value="ECO:0007669"/>
    <property type="project" value="InterPro"/>
</dbReference>
<dbReference type="InterPro" id="IPR035979">
    <property type="entry name" value="RBD_domain_sf"/>
</dbReference>
<evidence type="ECO:0000313" key="9">
    <source>
        <dbReference type="RefSeq" id="XP_032818041.1"/>
    </source>
</evidence>
<gene>
    <name evidence="8 9" type="primary">SRRT</name>
</gene>
<dbReference type="Pfam" id="PF04959">
    <property type="entry name" value="ARS2"/>
    <property type="match status" value="1"/>
</dbReference>
<reference evidence="8 9" key="1">
    <citation type="submission" date="2025-04" db="UniProtKB">
        <authorList>
            <consortium name="RefSeq"/>
        </authorList>
    </citation>
    <scope>IDENTIFICATION</scope>
    <source>
        <tissue evidence="8 9">Sperm</tissue>
    </source>
</reference>
<evidence type="ECO:0000313" key="8">
    <source>
        <dbReference type="RefSeq" id="XP_032818040.1"/>
    </source>
</evidence>
<dbReference type="SUPFAM" id="SSF54928">
    <property type="entry name" value="RNA-binding domain, RBD"/>
    <property type="match status" value="1"/>
</dbReference>
<keyword evidence="3" id="KW-0539">Nucleus</keyword>
<feature type="region of interest" description="Disordered" evidence="4">
    <location>
        <begin position="1"/>
        <end position="83"/>
    </location>
</feature>
<feature type="region of interest" description="Disordered" evidence="4">
    <location>
        <begin position="777"/>
        <end position="820"/>
    </location>
</feature>
<proteinExistence type="inferred from homology"/>
<dbReference type="RefSeq" id="XP_032818041.1">
    <property type="nucleotide sequence ID" value="XM_032962150.1"/>
</dbReference>
<feature type="domain" description="SERRATE/Ars2 C-terminal" evidence="5">
    <location>
        <begin position="596"/>
        <end position="805"/>
    </location>
</feature>
<feature type="region of interest" description="Disordered" evidence="4">
    <location>
        <begin position="706"/>
        <end position="742"/>
    </location>
</feature>
<dbReference type="Pfam" id="PF12066">
    <property type="entry name" value="SERRATE_Ars2_N"/>
    <property type="match status" value="1"/>
</dbReference>
<dbReference type="InterPro" id="IPR007042">
    <property type="entry name" value="SERRATE/Ars2_C"/>
</dbReference>
<feature type="compositionally biased region" description="Basic and acidic residues" evidence="4">
    <location>
        <begin position="8"/>
        <end position="74"/>
    </location>
</feature>
<evidence type="ECO:0000256" key="3">
    <source>
        <dbReference type="ARBA" id="ARBA00023242"/>
    </source>
</evidence>
<feature type="compositionally biased region" description="Basic and acidic residues" evidence="4">
    <location>
        <begin position="809"/>
        <end position="820"/>
    </location>
</feature>
<evidence type="ECO:0000256" key="2">
    <source>
        <dbReference type="ARBA" id="ARBA00005407"/>
    </source>
</evidence>
<dbReference type="GO" id="GO:0031053">
    <property type="term" value="P:primary miRNA processing"/>
    <property type="evidence" value="ECO:0007669"/>
    <property type="project" value="TreeGrafter"/>
</dbReference>
<feature type="domain" description="SERRATE/Ars2 N-terminal" evidence="6">
    <location>
        <begin position="150"/>
        <end position="259"/>
    </location>
</feature>
<dbReference type="InterPro" id="IPR039727">
    <property type="entry name" value="SE/Ars2"/>
</dbReference>
<name>A0AAJ7TJJ9_PETMA</name>
<dbReference type="GO" id="GO:0016604">
    <property type="term" value="C:nuclear body"/>
    <property type="evidence" value="ECO:0007669"/>
    <property type="project" value="TreeGrafter"/>
</dbReference>
<dbReference type="PANTHER" id="PTHR13165:SF0">
    <property type="entry name" value="SERRATE RNA EFFECTOR MOLECULE HOMOLOG"/>
    <property type="match status" value="1"/>
</dbReference>
<protein>
    <submittedName>
        <fullName evidence="8 9">Serrate RNA effector molecule homolog isoform X1</fullName>
    </submittedName>
</protein>
<feature type="region of interest" description="Disordered" evidence="4">
    <location>
        <begin position="262"/>
        <end position="364"/>
    </location>
</feature>
<evidence type="ECO:0000256" key="4">
    <source>
        <dbReference type="SAM" id="MobiDB-lite"/>
    </source>
</evidence>
<dbReference type="KEGG" id="pmrn:116946901"/>
<feature type="compositionally biased region" description="Basic and acidic residues" evidence="4">
    <location>
        <begin position="270"/>
        <end position="300"/>
    </location>
</feature>
<organism evidence="7 9">
    <name type="scientific">Petromyzon marinus</name>
    <name type="common">Sea lamprey</name>
    <dbReference type="NCBI Taxonomy" id="7757"/>
    <lineage>
        <taxon>Eukaryota</taxon>
        <taxon>Metazoa</taxon>
        <taxon>Chordata</taxon>
        <taxon>Craniata</taxon>
        <taxon>Vertebrata</taxon>
        <taxon>Cyclostomata</taxon>
        <taxon>Hyperoartia</taxon>
        <taxon>Petromyzontiformes</taxon>
        <taxon>Petromyzontidae</taxon>
        <taxon>Petromyzon</taxon>
    </lineage>
</organism>
<dbReference type="PANTHER" id="PTHR13165">
    <property type="entry name" value="ARSENITE-RESISTANCE PROTEIN 2"/>
    <property type="match status" value="1"/>
</dbReference>
<dbReference type="AlphaFoldDB" id="A0AAJ7TJJ9"/>
<comment type="subcellular location">
    <subcellularLocation>
        <location evidence="1">Nucleus</location>
    </subcellularLocation>
</comment>
<sequence>MGDSDDEYDRRRRDKFRRERSDYDRSRERDDRRRGGDDWNEREWDRGRDRSRRGDYRDYDRGRRERFTPTRREISPPQKRMRRDWDDHGEAFRGGYDMPYGGGPNYGPPPPWCPPEAHMMPQPHNPIPNRVGAVPEVEAPPAYPIMKTFKEFLLSIAESVDETEAVRRYNNYKIEFRRQQLHEFFMAHKDEEWFRVKYHPEESAKRKHEAASALQHRLKAFTFLLEGGWFNSISLDIDKSEQIIRVLDAAVIKMEGGTDLDLQTVDQPEDDGKVENDGKDSRKLSEVDKKMSESSKEVADSGKGSRKRKRGGSAASPGRDAGNVSGSESDLDGKKGPGDGEKQAGEDGLEKESLRKGEDGVPAKPRALHRTCSLFMRNIAPNIPKSEIVALCRRYPGFVRVALSDPQIERRFYRRGWVTFERSVNIKEICWSLQNIRLRECELSPVVNRDLARRVRGVQGITQHKPVVRNDIRLAAKLIQALDQKAQLWSATQPIKDTDILAPFSSQNPILKNITDYLIEEVSAEEDELLGNAITGSDEPKDSTSDVPLERDGKLLQVLDRLVLYLRIVHSVDYYNACEYQNEDEMPNRCGMIHVRGPLPTNRATHNEVTEYERQQEERLAPLLNARDTPTPEEAIKMGKKDPEQEVEKYVQGNTQELGKDKWLCPLSGKKFKGPEFVRKHIFNKHADKLGEVQREVGFFNNYLMDLKRPGPPEPKGTQPPNAGPPAPGVHSSPGSFAHAPAPILHGMGPNMGFPGNPQQGMMGFGQPRPPLLGYGASPYPPQFAGRGGYDPYRGQGVGFPGKPRGRGPRGDPRAIIEYRDLDAPDDIDFF</sequence>
<evidence type="ECO:0000256" key="1">
    <source>
        <dbReference type="ARBA" id="ARBA00004123"/>
    </source>
</evidence>
<evidence type="ECO:0000259" key="6">
    <source>
        <dbReference type="Pfam" id="PF12066"/>
    </source>
</evidence>
<dbReference type="CTD" id="51593"/>
<evidence type="ECO:0000259" key="5">
    <source>
        <dbReference type="Pfam" id="PF04959"/>
    </source>
</evidence>
<dbReference type="RefSeq" id="XP_032818040.1">
    <property type="nucleotide sequence ID" value="XM_032962149.1"/>
</dbReference>
<accession>A0AAJ7TJJ9</accession>
<dbReference type="InterPro" id="IPR021933">
    <property type="entry name" value="SERRATE/Ars2_N"/>
</dbReference>
<evidence type="ECO:0000313" key="7">
    <source>
        <dbReference type="Proteomes" id="UP001318040"/>
    </source>
</evidence>
<comment type="similarity">
    <text evidence="2">Belongs to the ARS2 family.</text>
</comment>
<keyword evidence="7" id="KW-1185">Reference proteome</keyword>